<feature type="domain" description="ABC transporter" evidence="4">
    <location>
        <begin position="2"/>
        <end position="231"/>
    </location>
</feature>
<dbReference type="SMART" id="SM00382">
    <property type="entry name" value="AAA"/>
    <property type="match status" value="1"/>
</dbReference>
<evidence type="ECO:0000256" key="3">
    <source>
        <dbReference type="ARBA" id="ARBA00022840"/>
    </source>
</evidence>
<dbReference type="SUPFAM" id="SSF52540">
    <property type="entry name" value="P-loop containing nucleoside triphosphate hydrolases"/>
    <property type="match status" value="1"/>
</dbReference>
<evidence type="ECO:0000256" key="2">
    <source>
        <dbReference type="ARBA" id="ARBA00022741"/>
    </source>
</evidence>
<dbReference type="Gene3D" id="3.40.50.300">
    <property type="entry name" value="P-loop containing nucleotide triphosphate hydrolases"/>
    <property type="match status" value="1"/>
</dbReference>
<dbReference type="PROSITE" id="PS50893">
    <property type="entry name" value="ABC_TRANSPORTER_2"/>
    <property type="match status" value="1"/>
</dbReference>
<dbReference type="CDD" id="cd03255">
    <property type="entry name" value="ABC_MJ0796_LolCDE_FtsE"/>
    <property type="match status" value="1"/>
</dbReference>
<dbReference type="InterPro" id="IPR017911">
    <property type="entry name" value="MacB-like_ATP-bd"/>
</dbReference>
<dbReference type="InterPro" id="IPR003439">
    <property type="entry name" value="ABC_transporter-like_ATP-bd"/>
</dbReference>
<proteinExistence type="predicted"/>
<sequence>MIKLNQLTKVYRTDEIESTALNEVSFEIKKGEFVSVMGPSGCGKSTLLNILGLLDKPESGSYQFLGEEVSHLNEKGRSNIRKKNIGFIFQNFNLIDELTVFENIELPLLYNKVPASERKQRVNALIEKIGISHRASHFPQQLSGGQQQRVAVARALITRPPLILADEPTGNLDSSHGNEVMELLCELHEAGTTIVMVTHSPHDASYSERIINLLDGQIVSENKSKLTQAVI</sequence>
<name>A0ABW3RDA7_9FLAO</name>
<dbReference type="InterPro" id="IPR017871">
    <property type="entry name" value="ABC_transporter-like_CS"/>
</dbReference>
<accession>A0ABW3RDA7</accession>
<dbReference type="Pfam" id="PF00005">
    <property type="entry name" value="ABC_tran"/>
    <property type="match status" value="1"/>
</dbReference>
<dbReference type="PANTHER" id="PTHR24220">
    <property type="entry name" value="IMPORT ATP-BINDING PROTEIN"/>
    <property type="match status" value="1"/>
</dbReference>
<evidence type="ECO:0000313" key="5">
    <source>
        <dbReference type="EMBL" id="MFD1163011.1"/>
    </source>
</evidence>
<dbReference type="EMBL" id="JBHTLJ010000003">
    <property type="protein sequence ID" value="MFD1163011.1"/>
    <property type="molecule type" value="Genomic_DNA"/>
</dbReference>
<organism evidence="5 6">
    <name type="scientific">Hwangdonia seohaensis</name>
    <dbReference type="NCBI Taxonomy" id="1240727"/>
    <lineage>
        <taxon>Bacteria</taxon>
        <taxon>Pseudomonadati</taxon>
        <taxon>Bacteroidota</taxon>
        <taxon>Flavobacteriia</taxon>
        <taxon>Flavobacteriales</taxon>
        <taxon>Flavobacteriaceae</taxon>
        <taxon>Hwangdonia</taxon>
    </lineage>
</organism>
<keyword evidence="2" id="KW-0547">Nucleotide-binding</keyword>
<comment type="caution">
    <text evidence="5">The sequence shown here is derived from an EMBL/GenBank/DDBJ whole genome shotgun (WGS) entry which is preliminary data.</text>
</comment>
<evidence type="ECO:0000259" key="4">
    <source>
        <dbReference type="PROSITE" id="PS50893"/>
    </source>
</evidence>
<dbReference type="Proteomes" id="UP001597163">
    <property type="component" value="Unassembled WGS sequence"/>
</dbReference>
<reference evidence="6" key="1">
    <citation type="journal article" date="2019" name="Int. J. Syst. Evol. Microbiol.">
        <title>The Global Catalogue of Microorganisms (GCM) 10K type strain sequencing project: providing services to taxonomists for standard genome sequencing and annotation.</title>
        <authorList>
            <consortium name="The Broad Institute Genomics Platform"/>
            <consortium name="The Broad Institute Genome Sequencing Center for Infectious Disease"/>
            <person name="Wu L."/>
            <person name="Ma J."/>
        </authorList>
    </citation>
    <scope>NUCLEOTIDE SEQUENCE [LARGE SCALE GENOMIC DNA]</scope>
    <source>
        <strain evidence="6">CCUG 63246</strain>
    </source>
</reference>
<evidence type="ECO:0000256" key="1">
    <source>
        <dbReference type="ARBA" id="ARBA00022448"/>
    </source>
</evidence>
<dbReference type="PROSITE" id="PS00211">
    <property type="entry name" value="ABC_TRANSPORTER_1"/>
    <property type="match status" value="1"/>
</dbReference>
<dbReference type="GO" id="GO:0005524">
    <property type="term" value="F:ATP binding"/>
    <property type="evidence" value="ECO:0007669"/>
    <property type="project" value="UniProtKB-KW"/>
</dbReference>
<keyword evidence="3 5" id="KW-0067">ATP-binding</keyword>
<dbReference type="InterPro" id="IPR015854">
    <property type="entry name" value="ABC_transpr_LolD-like"/>
</dbReference>
<dbReference type="InterPro" id="IPR027417">
    <property type="entry name" value="P-loop_NTPase"/>
</dbReference>
<keyword evidence="1" id="KW-0813">Transport</keyword>
<gene>
    <name evidence="5" type="ORF">ACFQ2E_11315</name>
</gene>
<dbReference type="PANTHER" id="PTHR24220:SF648">
    <property type="entry name" value="ABC TRANSPORTER ATP-BINDING PROTEIN YTRE"/>
    <property type="match status" value="1"/>
</dbReference>
<dbReference type="InterPro" id="IPR003593">
    <property type="entry name" value="AAA+_ATPase"/>
</dbReference>
<evidence type="ECO:0000313" key="6">
    <source>
        <dbReference type="Proteomes" id="UP001597163"/>
    </source>
</evidence>
<protein>
    <submittedName>
        <fullName evidence="5">ABC transporter ATP-binding protein</fullName>
    </submittedName>
</protein>
<keyword evidence="6" id="KW-1185">Reference proteome</keyword>
<dbReference type="RefSeq" id="WP_311940022.1">
    <property type="nucleotide sequence ID" value="NZ_JAVSCK010000003.1"/>
</dbReference>